<organism evidence="3 4">
    <name type="scientific">Drosophila gunungcola</name>
    <name type="common">fruit fly</name>
    <dbReference type="NCBI Taxonomy" id="103775"/>
    <lineage>
        <taxon>Eukaryota</taxon>
        <taxon>Metazoa</taxon>
        <taxon>Ecdysozoa</taxon>
        <taxon>Arthropoda</taxon>
        <taxon>Hexapoda</taxon>
        <taxon>Insecta</taxon>
        <taxon>Pterygota</taxon>
        <taxon>Neoptera</taxon>
        <taxon>Endopterygota</taxon>
        <taxon>Diptera</taxon>
        <taxon>Brachycera</taxon>
        <taxon>Muscomorpha</taxon>
        <taxon>Ephydroidea</taxon>
        <taxon>Drosophilidae</taxon>
        <taxon>Drosophila</taxon>
        <taxon>Sophophora</taxon>
    </lineage>
</organism>
<dbReference type="InterPro" id="IPR051944">
    <property type="entry name" value="BEACH_domain_protein"/>
</dbReference>
<feature type="region of interest" description="Disordered" evidence="2">
    <location>
        <begin position="1"/>
        <end position="47"/>
    </location>
</feature>
<dbReference type="PANTHER" id="PTHR46108">
    <property type="entry name" value="BLUE CHEESE"/>
    <property type="match status" value="1"/>
</dbReference>
<accession>A0A9Q0BNE6</accession>
<protein>
    <submittedName>
        <fullName evidence="3">Uncharacterized protein</fullName>
    </submittedName>
</protein>
<dbReference type="PANTHER" id="PTHR46108:SF4">
    <property type="entry name" value="BLUE CHEESE"/>
    <property type="match status" value="1"/>
</dbReference>
<keyword evidence="4" id="KW-1185">Reference proteome</keyword>
<dbReference type="AlphaFoldDB" id="A0A9Q0BNE6"/>
<evidence type="ECO:0000313" key="4">
    <source>
        <dbReference type="Proteomes" id="UP001059596"/>
    </source>
</evidence>
<keyword evidence="1" id="KW-0853">WD repeat</keyword>
<evidence type="ECO:0000256" key="2">
    <source>
        <dbReference type="SAM" id="MobiDB-lite"/>
    </source>
</evidence>
<reference evidence="3" key="1">
    <citation type="journal article" date="2023" name="Genome Biol. Evol.">
        <title>Long-read-based Genome Assembly of Drosophila gunungcola Reveals Fewer Chemosensory Genes in Flower-breeding Species.</title>
        <authorList>
            <person name="Negi A."/>
            <person name="Liao B.Y."/>
            <person name="Yeh S.D."/>
        </authorList>
    </citation>
    <scope>NUCLEOTIDE SEQUENCE</scope>
    <source>
        <tissue evidence="3">Thorax</tissue>
    </source>
</reference>
<proteinExistence type="predicted"/>
<dbReference type="EMBL" id="JAMKOV010000008">
    <property type="protein sequence ID" value="KAI8038256.1"/>
    <property type="molecule type" value="Genomic_DNA"/>
</dbReference>
<name>A0A9Q0BNE6_9MUSC</name>
<feature type="compositionally biased region" description="Low complexity" evidence="2">
    <location>
        <begin position="9"/>
        <end position="32"/>
    </location>
</feature>
<gene>
    <name evidence="3" type="ORF">M5D96_008945</name>
</gene>
<sequence length="182" mass="19512">MNVMRKLRGAAGAGSVSGSSGSSSTANSSPGGNRSAPDLGATPAANGRSGEEALMDARVLVSLSTLKKLFNDYTHPREPLSEQERDGKLYEMLPLFCKVFSSCPANDMSEKFWDVVAFCQQVSRLMVSEIRKRASNQSTEAASIAIVKFLEVETTEETSSGWMLLATLNLLANGDVSLIQLD</sequence>
<dbReference type="Proteomes" id="UP001059596">
    <property type="component" value="Unassembled WGS sequence"/>
</dbReference>
<evidence type="ECO:0000313" key="3">
    <source>
        <dbReference type="EMBL" id="KAI8038256.1"/>
    </source>
</evidence>
<comment type="caution">
    <text evidence="3">The sequence shown here is derived from an EMBL/GenBank/DDBJ whole genome shotgun (WGS) entry which is preliminary data.</text>
</comment>
<evidence type="ECO:0000256" key="1">
    <source>
        <dbReference type="ARBA" id="ARBA00022574"/>
    </source>
</evidence>